<reference evidence="2 3" key="1">
    <citation type="journal article" date="2011" name="PLoS Genet.">
        <title>Comparative genomic analysis of human fungal pathogens causing paracoccidioidomycosis.</title>
        <authorList>
            <person name="Desjardins C.A."/>
            <person name="Champion M.D."/>
            <person name="Holder J.W."/>
            <person name="Muszewska A."/>
            <person name="Goldberg J."/>
            <person name="Bailao A.M."/>
            <person name="Brigido M.M."/>
            <person name="Ferreira M.E."/>
            <person name="Garcia A.M."/>
            <person name="Grynberg M."/>
            <person name="Gujja S."/>
            <person name="Heiman D.I."/>
            <person name="Henn M.R."/>
            <person name="Kodira C.D."/>
            <person name="Leon-Narvaez H."/>
            <person name="Longo L.V."/>
            <person name="Ma L.J."/>
            <person name="Malavazi I."/>
            <person name="Matsuo A.L."/>
            <person name="Morais F.V."/>
            <person name="Pereira M."/>
            <person name="Rodriguez-Brito S."/>
            <person name="Sakthikumar S."/>
            <person name="Salem-Izacc S.M."/>
            <person name="Sykes S.M."/>
            <person name="Teixeira M.M."/>
            <person name="Vallejo M.C."/>
            <person name="Walter M.E."/>
            <person name="Yandava C."/>
            <person name="Young S."/>
            <person name="Zeng Q."/>
            <person name="Zucker J."/>
            <person name="Felipe M.S."/>
            <person name="Goldman G.H."/>
            <person name="Haas B.J."/>
            <person name="McEwen J.G."/>
            <person name="Nino-Vega G."/>
            <person name="Puccia R."/>
            <person name="San-Blas G."/>
            <person name="Soares C.M."/>
            <person name="Birren B.W."/>
            <person name="Cuomo C.A."/>
        </authorList>
    </citation>
    <scope>NUCLEOTIDE SEQUENCE [LARGE SCALE GENOMIC DNA]</scope>
    <source>
        <strain evidence="2 3">Pb18</strain>
    </source>
</reference>
<organism evidence="2 3">
    <name type="scientific">Paracoccidioides brasiliensis (strain Pb18)</name>
    <dbReference type="NCBI Taxonomy" id="502780"/>
    <lineage>
        <taxon>Eukaryota</taxon>
        <taxon>Fungi</taxon>
        <taxon>Dikarya</taxon>
        <taxon>Ascomycota</taxon>
        <taxon>Pezizomycotina</taxon>
        <taxon>Eurotiomycetes</taxon>
        <taxon>Eurotiomycetidae</taxon>
        <taxon>Onygenales</taxon>
        <taxon>Ajellomycetaceae</taxon>
        <taxon>Paracoccidioides</taxon>
    </lineage>
</organism>
<feature type="region of interest" description="Disordered" evidence="1">
    <location>
        <begin position="104"/>
        <end position="126"/>
    </location>
</feature>
<dbReference type="Proteomes" id="UP000001628">
    <property type="component" value="Unassembled WGS sequence"/>
</dbReference>
<dbReference type="RefSeq" id="XP_010761927.1">
    <property type="nucleotide sequence ID" value="XM_010763625.1"/>
</dbReference>
<dbReference type="InParanoid" id="A0A0A0HRF8"/>
<evidence type="ECO:0000313" key="2">
    <source>
        <dbReference type="EMBL" id="KGM91754.1"/>
    </source>
</evidence>
<dbReference type="HOGENOM" id="CLU_1982250_0_0_1"/>
<dbReference type="VEuPathDB" id="FungiDB:PADG_12060"/>
<feature type="compositionally biased region" description="Polar residues" evidence="1">
    <location>
        <begin position="117"/>
        <end position="126"/>
    </location>
</feature>
<proteinExistence type="predicted"/>
<evidence type="ECO:0000256" key="1">
    <source>
        <dbReference type="SAM" id="MobiDB-lite"/>
    </source>
</evidence>
<dbReference type="EMBL" id="KN275964">
    <property type="protein sequence ID" value="KGM91754.1"/>
    <property type="molecule type" value="Genomic_DNA"/>
</dbReference>
<accession>A0A0A0HRF8</accession>
<feature type="compositionally biased region" description="Polar residues" evidence="1">
    <location>
        <begin position="1"/>
        <end position="25"/>
    </location>
</feature>
<gene>
    <name evidence="2" type="ORF">PADG_12060</name>
</gene>
<protein>
    <submittedName>
        <fullName evidence="2">Uncharacterized protein</fullName>
    </submittedName>
</protein>
<evidence type="ECO:0000313" key="3">
    <source>
        <dbReference type="Proteomes" id="UP000001628"/>
    </source>
</evidence>
<dbReference type="KEGG" id="pbn:PADG_12060"/>
<dbReference type="GeneID" id="22587957"/>
<dbReference type="AlphaFoldDB" id="A0A0A0HRF8"/>
<dbReference type="eggNOG" id="ENOG502RQZR">
    <property type="taxonomic scope" value="Eukaryota"/>
</dbReference>
<name>A0A0A0HRF8_PARBD</name>
<keyword evidence="3" id="KW-1185">Reference proteome</keyword>
<sequence>MLSEDSTTQVDGNGQSRGPTVSISSEAIRPERSTRNHHRRQGKAHSVLRPIRATISEIRSPVSFSSAKVEMHRSQRNIDFLAAKRNQHTETVGNLKLSTLESKPRRMSMLINERSKGASTAKSAWD</sequence>
<feature type="region of interest" description="Disordered" evidence="1">
    <location>
        <begin position="1"/>
        <end position="49"/>
    </location>
</feature>